<keyword evidence="3" id="KW-1185">Reference proteome</keyword>
<evidence type="ECO:0000313" key="2">
    <source>
        <dbReference type="EMBL" id="RFZ91091.1"/>
    </source>
</evidence>
<dbReference type="Pfam" id="PF03432">
    <property type="entry name" value="Relaxase"/>
    <property type="match status" value="1"/>
</dbReference>
<reference evidence="2 3" key="1">
    <citation type="submission" date="2018-08" db="EMBL/GenBank/DDBJ databases">
        <title>Mucilaginibacter sp. MYSH2.</title>
        <authorList>
            <person name="Seo T."/>
        </authorList>
    </citation>
    <scope>NUCLEOTIDE SEQUENCE [LARGE SCALE GENOMIC DNA]</scope>
    <source>
        <strain evidence="2 3">MYSH2</strain>
    </source>
</reference>
<name>A0A372NQ77_9SPHI</name>
<accession>A0A372NQ77</accession>
<proteinExistence type="predicted"/>
<evidence type="ECO:0000313" key="3">
    <source>
        <dbReference type="Proteomes" id="UP000264217"/>
    </source>
</evidence>
<dbReference type="InterPro" id="IPR005094">
    <property type="entry name" value="Endonuclease_MobA/VirD2"/>
</dbReference>
<comment type="caution">
    <text evidence="2">The sequence shown here is derived from an EMBL/GenBank/DDBJ whole genome shotgun (WGS) entry which is preliminary data.</text>
</comment>
<dbReference type="Proteomes" id="UP000264217">
    <property type="component" value="Unassembled WGS sequence"/>
</dbReference>
<protein>
    <recommendedName>
        <fullName evidence="1">MobA/VirD2-like nuclease domain-containing protein</fullName>
    </recommendedName>
</protein>
<dbReference type="AlphaFoldDB" id="A0A372NQ77"/>
<evidence type="ECO:0000259" key="1">
    <source>
        <dbReference type="Pfam" id="PF03432"/>
    </source>
</evidence>
<dbReference type="RefSeq" id="WP_117393293.1">
    <property type="nucleotide sequence ID" value="NZ_QWDC01000003.1"/>
</dbReference>
<dbReference type="EMBL" id="QWDC01000003">
    <property type="protein sequence ID" value="RFZ91091.1"/>
    <property type="molecule type" value="Genomic_DNA"/>
</dbReference>
<gene>
    <name evidence="2" type="ORF">D0C36_19300</name>
</gene>
<organism evidence="2 3">
    <name type="scientific">Mucilaginibacter conchicola</name>
    <dbReference type="NCBI Taxonomy" id="2303333"/>
    <lineage>
        <taxon>Bacteria</taxon>
        <taxon>Pseudomonadati</taxon>
        <taxon>Bacteroidota</taxon>
        <taxon>Sphingobacteriia</taxon>
        <taxon>Sphingobacteriales</taxon>
        <taxon>Sphingobacteriaceae</taxon>
        <taxon>Mucilaginibacter</taxon>
    </lineage>
</organism>
<feature type="domain" description="MobA/VirD2-like nuclease" evidence="1">
    <location>
        <begin position="42"/>
        <end position="144"/>
    </location>
</feature>
<dbReference type="OrthoDB" id="915634at2"/>
<sequence length="320" mass="36596">MIVKILAPSANFTGVSYNTRKIDRNKGELMKTRNFGPMQSLGHLKPQDYINYLTALSSLNRNVRLPQFHTVISGKGRSYDKNELTAIAESWLKEMGYGDQPYLIVYHKDTGNNHVHLVSCRVGFDGKKISSAYEHVRAQRNMSKVLGYELAMQYEFSTPAQFLMILESKGFLGSDPDEKQVLKKAGKYHPDKPHAARIASLLMKYRHRHDLIGIMKNYYDIDLLFHAAEGKKPYGYSIIDHQHKIVFKGSEVLPLKELTMGYDHFFTTAPVESRQAETGFSELFEPQISIGPVSIADDVDDQQIHGMRRRRQKKARTNTR</sequence>